<dbReference type="RefSeq" id="XP_051449302.1">
    <property type="nucleotide sequence ID" value="XM_051585323.1"/>
</dbReference>
<dbReference type="PANTHER" id="PTHR10924:SF4">
    <property type="entry name" value="GH15861P"/>
    <property type="match status" value="1"/>
</dbReference>
<organism evidence="6 7">
    <name type="scientific">Umbelopsis ramanniana AG</name>
    <dbReference type="NCBI Taxonomy" id="1314678"/>
    <lineage>
        <taxon>Eukaryota</taxon>
        <taxon>Fungi</taxon>
        <taxon>Fungi incertae sedis</taxon>
        <taxon>Mucoromycota</taxon>
        <taxon>Mucoromycotina</taxon>
        <taxon>Umbelopsidomycetes</taxon>
        <taxon>Umbelopsidales</taxon>
        <taxon>Umbelopsidaceae</taxon>
        <taxon>Umbelopsis</taxon>
    </lineage>
</organism>
<feature type="transmembrane region" description="Helical" evidence="5">
    <location>
        <begin position="294"/>
        <end position="313"/>
    </location>
</feature>
<dbReference type="InterPro" id="IPR011701">
    <property type="entry name" value="MFS"/>
</dbReference>
<dbReference type="GO" id="GO:0020037">
    <property type="term" value="F:heme binding"/>
    <property type="evidence" value="ECO:0007669"/>
    <property type="project" value="TreeGrafter"/>
</dbReference>
<feature type="transmembrane region" description="Helical" evidence="5">
    <location>
        <begin position="325"/>
        <end position="344"/>
    </location>
</feature>
<dbReference type="SUPFAM" id="SSF103473">
    <property type="entry name" value="MFS general substrate transporter"/>
    <property type="match status" value="1"/>
</dbReference>
<evidence type="ECO:0000256" key="3">
    <source>
        <dbReference type="ARBA" id="ARBA00022989"/>
    </source>
</evidence>
<evidence type="ECO:0000256" key="2">
    <source>
        <dbReference type="ARBA" id="ARBA00022692"/>
    </source>
</evidence>
<dbReference type="Proteomes" id="UP001206595">
    <property type="component" value="Unassembled WGS sequence"/>
</dbReference>
<keyword evidence="2 5" id="KW-0812">Transmembrane</keyword>
<keyword evidence="4 5" id="KW-0472">Membrane</keyword>
<name>A0AAD5HJG6_UMBRA</name>
<evidence type="ECO:0000256" key="5">
    <source>
        <dbReference type="SAM" id="Phobius"/>
    </source>
</evidence>
<dbReference type="GO" id="GO:0097037">
    <property type="term" value="P:heme export"/>
    <property type="evidence" value="ECO:0007669"/>
    <property type="project" value="TreeGrafter"/>
</dbReference>
<comment type="caution">
    <text evidence="6">The sequence shown here is derived from an EMBL/GenBank/DDBJ whole genome shotgun (WGS) entry which is preliminary data.</text>
</comment>
<feature type="transmembrane region" description="Helical" evidence="5">
    <location>
        <begin position="414"/>
        <end position="438"/>
    </location>
</feature>
<dbReference type="AlphaFoldDB" id="A0AAD5HJG6"/>
<evidence type="ECO:0008006" key="8">
    <source>
        <dbReference type="Google" id="ProtNLM"/>
    </source>
</evidence>
<feature type="transmembrane region" description="Helical" evidence="5">
    <location>
        <begin position="258"/>
        <end position="282"/>
    </location>
</feature>
<feature type="transmembrane region" description="Helical" evidence="5">
    <location>
        <begin position="23"/>
        <end position="46"/>
    </location>
</feature>
<feature type="transmembrane region" description="Helical" evidence="5">
    <location>
        <begin position="66"/>
        <end position="88"/>
    </location>
</feature>
<dbReference type="Gene3D" id="1.20.1250.20">
    <property type="entry name" value="MFS general substrate transporter like domains"/>
    <property type="match status" value="2"/>
</dbReference>
<reference evidence="6" key="2">
    <citation type="journal article" date="2022" name="Proc. Natl. Acad. Sci. U.S.A.">
        <title>Diploid-dominant life cycles characterize the early evolution of Fungi.</title>
        <authorList>
            <person name="Amses K.R."/>
            <person name="Simmons D.R."/>
            <person name="Longcore J.E."/>
            <person name="Mondo S.J."/>
            <person name="Seto K."/>
            <person name="Jeronimo G.H."/>
            <person name="Bonds A.E."/>
            <person name="Quandt C.A."/>
            <person name="Davis W.J."/>
            <person name="Chang Y."/>
            <person name="Federici B.A."/>
            <person name="Kuo A."/>
            <person name="LaButti K."/>
            <person name="Pangilinan J."/>
            <person name="Andreopoulos W."/>
            <person name="Tritt A."/>
            <person name="Riley R."/>
            <person name="Hundley H."/>
            <person name="Johnson J."/>
            <person name="Lipzen A."/>
            <person name="Barry K."/>
            <person name="Lang B.F."/>
            <person name="Cuomo C.A."/>
            <person name="Buchler N.E."/>
            <person name="Grigoriev I.V."/>
            <person name="Spatafora J.W."/>
            <person name="Stajich J.E."/>
            <person name="James T.Y."/>
        </authorList>
    </citation>
    <scope>NUCLEOTIDE SEQUENCE</scope>
    <source>
        <strain evidence="6">AG</strain>
    </source>
</reference>
<feature type="transmembrane region" description="Helical" evidence="5">
    <location>
        <begin position="201"/>
        <end position="221"/>
    </location>
</feature>
<dbReference type="EMBL" id="MU620893">
    <property type="protein sequence ID" value="KAI8584298.1"/>
    <property type="molecule type" value="Genomic_DNA"/>
</dbReference>
<dbReference type="InterPro" id="IPR036259">
    <property type="entry name" value="MFS_trans_sf"/>
</dbReference>
<proteinExistence type="predicted"/>
<dbReference type="GO" id="GO:0015232">
    <property type="term" value="F:heme transmembrane transporter activity"/>
    <property type="evidence" value="ECO:0007669"/>
    <property type="project" value="TreeGrafter"/>
</dbReference>
<feature type="transmembrane region" description="Helical" evidence="5">
    <location>
        <begin position="100"/>
        <end position="120"/>
    </location>
</feature>
<protein>
    <recommendedName>
        <fullName evidence="8">Major facilitator superfamily (MFS) profile domain-containing protein</fullName>
    </recommendedName>
</protein>
<gene>
    <name evidence="6" type="ORF">K450DRAFT_219172</name>
</gene>
<sequence length="461" mass="50819">MENRWNERMPLLNPQRREASKRWFVLASFCLFSFTNALQWITFSPAVQTFAKYFFNEVSLSTTNAINAFSGSYMIIYPILVPFSFSYFEDEEGSKFGSGLKRGITIGALLNAIAGIIRWVGAYPNWQGYSVVFLGQVIAAIAQVYMLALPPRLAVAWFPPDEINFITAIAVSFNNLGIASGFALTPILVPGTSSMMTDIPRFLALQMALCVVAFIAVWFAFQQEPHQNYQRLNHQEDPSSSNAFSKQEALALFKQRNFITLLISFGMVMGAQCAIFSLLAEILAPPFDLEDNVAIGWLGSAMLLIGVPPSLLIGKLLDATHQYKLICRILYTTVIISAICLIWAAWIGWFILAVCACLVFGICSSPILPAVFQWAGELFYPVNEVVPTGYLCMAGNIAGWLLVLVMGWSANSSISFTMLPAMMILIATLLIGIIATFLTNGQLKRLATQEHSPAETGIDDA</sequence>
<evidence type="ECO:0000313" key="7">
    <source>
        <dbReference type="Proteomes" id="UP001206595"/>
    </source>
</evidence>
<evidence type="ECO:0000256" key="4">
    <source>
        <dbReference type="ARBA" id="ARBA00023136"/>
    </source>
</evidence>
<accession>A0AAD5HJG6</accession>
<feature type="transmembrane region" description="Helical" evidence="5">
    <location>
        <begin position="350"/>
        <end position="376"/>
    </location>
</feature>
<keyword evidence="7" id="KW-1185">Reference proteome</keyword>
<comment type="subcellular location">
    <subcellularLocation>
        <location evidence="1">Membrane</location>
        <topology evidence="1">Multi-pass membrane protein</topology>
    </subcellularLocation>
</comment>
<evidence type="ECO:0000256" key="1">
    <source>
        <dbReference type="ARBA" id="ARBA00004141"/>
    </source>
</evidence>
<dbReference type="GeneID" id="75910671"/>
<evidence type="ECO:0000313" key="6">
    <source>
        <dbReference type="EMBL" id="KAI8584298.1"/>
    </source>
</evidence>
<feature type="transmembrane region" description="Helical" evidence="5">
    <location>
        <begin position="388"/>
        <end position="408"/>
    </location>
</feature>
<reference evidence="6" key="1">
    <citation type="submission" date="2021-06" db="EMBL/GenBank/DDBJ databases">
        <authorList>
            <consortium name="DOE Joint Genome Institute"/>
            <person name="Mondo S.J."/>
            <person name="Amses K.R."/>
            <person name="Simmons D.R."/>
            <person name="Longcore J.E."/>
            <person name="Seto K."/>
            <person name="Alves G.H."/>
            <person name="Bonds A.E."/>
            <person name="Quandt C.A."/>
            <person name="Davis W.J."/>
            <person name="Chang Y."/>
            <person name="Letcher P.M."/>
            <person name="Powell M.J."/>
            <person name="Kuo A."/>
            <person name="Labutti K."/>
            <person name="Pangilinan J."/>
            <person name="Andreopoulos W."/>
            <person name="Tritt A."/>
            <person name="Riley R."/>
            <person name="Hundley H."/>
            <person name="Johnson J."/>
            <person name="Lipzen A."/>
            <person name="Barry K."/>
            <person name="Berbee M.L."/>
            <person name="Buchler N.E."/>
            <person name="Grigoriev I.V."/>
            <person name="Spatafora J.W."/>
            <person name="Stajich J.E."/>
            <person name="James T.Y."/>
        </authorList>
    </citation>
    <scope>NUCLEOTIDE SEQUENCE</scope>
    <source>
        <strain evidence="6">AG</strain>
    </source>
</reference>
<feature type="transmembrane region" description="Helical" evidence="5">
    <location>
        <begin position="165"/>
        <end position="189"/>
    </location>
</feature>
<keyword evidence="3 5" id="KW-1133">Transmembrane helix</keyword>
<dbReference type="Pfam" id="PF07690">
    <property type="entry name" value="MFS_1"/>
    <property type="match status" value="1"/>
</dbReference>
<dbReference type="PANTHER" id="PTHR10924">
    <property type="entry name" value="MAJOR FACILITATOR SUPERFAMILY PROTEIN-RELATED"/>
    <property type="match status" value="1"/>
</dbReference>
<dbReference type="InterPro" id="IPR049680">
    <property type="entry name" value="FLVCR1-2_SLC49-like"/>
</dbReference>
<dbReference type="GO" id="GO:0016020">
    <property type="term" value="C:membrane"/>
    <property type="evidence" value="ECO:0007669"/>
    <property type="project" value="UniProtKB-SubCell"/>
</dbReference>